<evidence type="ECO:0000259" key="5">
    <source>
        <dbReference type="Pfam" id="PF10355"/>
    </source>
</evidence>
<dbReference type="AlphaFoldDB" id="A0A316VGF1"/>
<evidence type="ECO:0000256" key="2">
    <source>
        <dbReference type="SAM" id="Phobius"/>
    </source>
</evidence>
<feature type="compositionally biased region" description="Acidic residues" evidence="1">
    <location>
        <begin position="505"/>
        <end position="518"/>
    </location>
</feature>
<keyword evidence="2" id="KW-0472">Membrane</keyword>
<dbReference type="PANTHER" id="PTHR31685:SF2">
    <property type="entry name" value="PROTEIN YTP1"/>
    <property type="match status" value="1"/>
</dbReference>
<keyword evidence="2" id="KW-0812">Transmembrane</keyword>
<feature type="transmembrane region" description="Helical" evidence="2">
    <location>
        <begin position="387"/>
        <end position="408"/>
    </location>
</feature>
<evidence type="ECO:0000259" key="4">
    <source>
        <dbReference type="Pfam" id="PF10348"/>
    </source>
</evidence>
<organism evidence="6 7">
    <name type="scientific">Meira miltonrushii</name>
    <dbReference type="NCBI Taxonomy" id="1280837"/>
    <lineage>
        <taxon>Eukaryota</taxon>
        <taxon>Fungi</taxon>
        <taxon>Dikarya</taxon>
        <taxon>Basidiomycota</taxon>
        <taxon>Ustilaginomycotina</taxon>
        <taxon>Exobasidiomycetes</taxon>
        <taxon>Exobasidiales</taxon>
        <taxon>Brachybasidiaceae</taxon>
        <taxon>Meira</taxon>
    </lineage>
</organism>
<feature type="transmembrane region" description="Helical" evidence="2">
    <location>
        <begin position="97"/>
        <end position="119"/>
    </location>
</feature>
<feature type="transmembrane region" description="Helical" evidence="2">
    <location>
        <begin position="131"/>
        <end position="154"/>
    </location>
</feature>
<feature type="transmembrane region" description="Helical" evidence="2">
    <location>
        <begin position="38"/>
        <end position="59"/>
    </location>
</feature>
<dbReference type="PANTHER" id="PTHR31685">
    <property type="entry name" value="INTEGRAL MEMBRANE PROTEIN (AFU_ORTHOLOGUE AFUA_6G12730)-RELATED"/>
    <property type="match status" value="1"/>
</dbReference>
<evidence type="ECO:0008006" key="8">
    <source>
        <dbReference type="Google" id="ProtNLM"/>
    </source>
</evidence>
<feature type="transmembrane region" description="Helical" evidence="2">
    <location>
        <begin position="264"/>
        <end position="282"/>
    </location>
</feature>
<evidence type="ECO:0000313" key="6">
    <source>
        <dbReference type="EMBL" id="PWN36606.1"/>
    </source>
</evidence>
<dbReference type="InterPro" id="IPR018827">
    <property type="entry name" value="YTP1_C"/>
</dbReference>
<dbReference type="Proteomes" id="UP000245771">
    <property type="component" value="Unassembled WGS sequence"/>
</dbReference>
<dbReference type="Pfam" id="PF10348">
    <property type="entry name" value="DUF2427"/>
    <property type="match status" value="1"/>
</dbReference>
<dbReference type="Pfam" id="PF10355">
    <property type="entry name" value="Ytp1"/>
    <property type="match status" value="1"/>
</dbReference>
<feature type="signal peptide" evidence="3">
    <location>
        <begin position="1"/>
        <end position="19"/>
    </location>
</feature>
<evidence type="ECO:0000313" key="7">
    <source>
        <dbReference type="Proteomes" id="UP000245771"/>
    </source>
</evidence>
<keyword evidence="2" id="KW-1133">Transmembrane helix</keyword>
<accession>A0A316VGF1</accession>
<feature type="domain" description="DUF2427" evidence="4">
    <location>
        <begin position="22"/>
        <end position="122"/>
    </location>
</feature>
<evidence type="ECO:0000256" key="3">
    <source>
        <dbReference type="SAM" id="SignalP"/>
    </source>
</evidence>
<feature type="chain" id="PRO_5016466336" description="Cytochrome b561 domain-containing protein" evidence="3">
    <location>
        <begin position="20"/>
        <end position="529"/>
    </location>
</feature>
<dbReference type="InterPro" id="IPR018825">
    <property type="entry name" value="DUF2427"/>
</dbReference>
<dbReference type="GeneID" id="37024165"/>
<dbReference type="OrthoDB" id="4137487at2759"/>
<feature type="transmembrane region" description="Helical" evidence="2">
    <location>
        <begin position="294"/>
        <end position="314"/>
    </location>
</feature>
<proteinExistence type="predicted"/>
<keyword evidence="7" id="KW-1185">Reference proteome</keyword>
<gene>
    <name evidence="6" type="ORF">FA14DRAFT_4620</name>
</gene>
<evidence type="ECO:0000256" key="1">
    <source>
        <dbReference type="SAM" id="MobiDB-lite"/>
    </source>
</evidence>
<dbReference type="EMBL" id="KZ819602">
    <property type="protein sequence ID" value="PWN36606.1"/>
    <property type="molecule type" value="Genomic_DNA"/>
</dbReference>
<dbReference type="InParanoid" id="A0A316VGF1"/>
<keyword evidence="3" id="KW-0732">Signal</keyword>
<feature type="transmembrane region" description="Helical" evidence="2">
    <location>
        <begin position="66"/>
        <end position="85"/>
    </location>
</feature>
<reference evidence="6 7" key="1">
    <citation type="journal article" date="2018" name="Mol. Biol. Evol.">
        <title>Broad Genomic Sampling Reveals a Smut Pathogenic Ancestry of the Fungal Clade Ustilaginomycotina.</title>
        <authorList>
            <person name="Kijpornyongpan T."/>
            <person name="Mondo S.J."/>
            <person name="Barry K."/>
            <person name="Sandor L."/>
            <person name="Lee J."/>
            <person name="Lipzen A."/>
            <person name="Pangilinan J."/>
            <person name="LaButti K."/>
            <person name="Hainaut M."/>
            <person name="Henrissat B."/>
            <person name="Grigoriev I.V."/>
            <person name="Spatafora J.W."/>
            <person name="Aime M.C."/>
        </authorList>
    </citation>
    <scope>NUCLEOTIDE SEQUENCE [LARGE SCALE GENOMIC DNA]</scope>
    <source>
        <strain evidence="6 7">MCA 3882</strain>
    </source>
</reference>
<feature type="compositionally biased region" description="Basic and acidic residues" evidence="1">
    <location>
        <begin position="451"/>
        <end position="464"/>
    </location>
</feature>
<feature type="transmembrane region" description="Helical" evidence="2">
    <location>
        <begin position="348"/>
        <end position="367"/>
    </location>
</feature>
<dbReference type="STRING" id="1280837.A0A316VGF1"/>
<name>A0A316VGF1_9BASI</name>
<sequence>MTFRSVAVLLASLAGIALAHEHHHDGPADDSVPIDTILWMHIGVQFIAWMFMFPLAMMLGLTRHKFHVPVAIMALLMTSSGYILGHSHGGRSFPRTAHGSVANILIPLLGLQGGLGVYLKAHLKWKGENKVRPVVIFVHSLVAKLFVILGWVQMLLGIITLRSWCRGGATGQCLAHHIMGSAFIAYGIILLIMLKIGVDWLKRRSMSQEMLDSSVIFLWGCVNALTEHHGGPWTHKDLQHTLMGVLWVFGGAAGMWISRKGKRSVVPAVVIILTGWAMSGHAQKLMISTMIHALFGYTLMAAGIARIIEVCFLLEDRPTGHTEEVQDASTTRAPPAHPTEGPWFPIRAFQYLPIWLLFASGALFMSATDEELRWADNQGVDAITWGLIDFSIAFFLFFWANVLIDFYVSQGGMYGSRTKAAQSAGSGIALEGGAGSSHNSNSLYARLSLGDHHTGSSNSNEERTAIGSSGGSSDSLEMERIKNSKRIQQLREKNDKDSPNHVLFDGDEEEDEEDDPFDDDRIQARRARS</sequence>
<feature type="region of interest" description="Disordered" evidence="1">
    <location>
        <begin position="451"/>
        <end position="529"/>
    </location>
</feature>
<feature type="transmembrane region" description="Helical" evidence="2">
    <location>
        <begin position="174"/>
        <end position="198"/>
    </location>
</feature>
<protein>
    <recommendedName>
        <fullName evidence="8">Cytochrome b561 domain-containing protein</fullName>
    </recommendedName>
</protein>
<dbReference type="RefSeq" id="XP_025356908.1">
    <property type="nucleotide sequence ID" value="XM_025502384.1"/>
</dbReference>
<feature type="compositionally biased region" description="Basic and acidic residues" evidence="1">
    <location>
        <begin position="489"/>
        <end position="499"/>
    </location>
</feature>
<feature type="domain" description="Protein YTP1-like C-terminal" evidence="5">
    <location>
        <begin position="150"/>
        <end position="406"/>
    </location>
</feature>